<dbReference type="EMBL" id="JAPDPJ010000133">
    <property type="protein sequence ID" value="MCW3789588.1"/>
    <property type="molecule type" value="Genomic_DNA"/>
</dbReference>
<dbReference type="AlphaFoldDB" id="A0AAE3SIT2"/>
<dbReference type="Proteomes" id="UP001209229">
    <property type="component" value="Unassembled WGS sequence"/>
</dbReference>
<keyword evidence="2" id="KW-1185">Reference proteome</keyword>
<comment type="caution">
    <text evidence="1">The sequence shown here is derived from an EMBL/GenBank/DDBJ whole genome shotgun (WGS) entry which is preliminary data.</text>
</comment>
<sequence length="241" mass="28007">MGNKESYDQMLEEAKALSAEKIQKFNMPIEAFLQEAEDLNKWSLHDKEKLTETGLPETIFNRLGICTGALREAESIWHEDDRIRNEAEKQWREEKPNGFKFRDDLLHSFRYAYRKDPALLNSVSSIAKGSNIPDMIQDLNDLAVLGRNNLEPLLQIGFEEEQLATAADMSTHLADLRAIVNGDKYNPRINMQIRDAMYTLLKQCVDEIRDCGKFVFRNDPIRLNGYRSQYTKIQNKKYKNK</sequence>
<name>A0AAE3SIT2_9BACT</name>
<evidence type="ECO:0000313" key="1">
    <source>
        <dbReference type="EMBL" id="MCW3789588.1"/>
    </source>
</evidence>
<dbReference type="RefSeq" id="WP_301193136.1">
    <property type="nucleotide sequence ID" value="NZ_JAPDPJ010000133.1"/>
</dbReference>
<proteinExistence type="predicted"/>
<organism evidence="1 2">
    <name type="scientific">Plebeiibacterium sediminum</name>
    <dbReference type="NCBI Taxonomy" id="2992112"/>
    <lineage>
        <taxon>Bacteria</taxon>
        <taxon>Pseudomonadati</taxon>
        <taxon>Bacteroidota</taxon>
        <taxon>Bacteroidia</taxon>
        <taxon>Marinilabiliales</taxon>
        <taxon>Marinilabiliaceae</taxon>
        <taxon>Plebeiibacterium</taxon>
    </lineage>
</organism>
<gene>
    <name evidence="1" type="ORF">OM075_24220</name>
</gene>
<protein>
    <submittedName>
        <fullName evidence="1">Uncharacterized protein</fullName>
    </submittedName>
</protein>
<reference evidence="1" key="1">
    <citation type="submission" date="2022-10" db="EMBL/GenBank/DDBJ databases">
        <authorList>
            <person name="Yu W.X."/>
        </authorList>
    </citation>
    <scope>NUCLEOTIDE SEQUENCE</scope>
    <source>
        <strain evidence="1">AAT</strain>
    </source>
</reference>
<accession>A0AAE3SIT2</accession>
<evidence type="ECO:0000313" key="2">
    <source>
        <dbReference type="Proteomes" id="UP001209229"/>
    </source>
</evidence>